<name>A0A926IU94_9FIRM</name>
<evidence type="ECO:0000313" key="3">
    <source>
        <dbReference type="Proteomes" id="UP000647416"/>
    </source>
</evidence>
<comment type="caution">
    <text evidence="2">The sequence shown here is derived from an EMBL/GenBank/DDBJ whole genome shotgun (WGS) entry which is preliminary data.</text>
</comment>
<dbReference type="Proteomes" id="UP000647416">
    <property type="component" value="Unassembled WGS sequence"/>
</dbReference>
<dbReference type="AlphaFoldDB" id="A0A926IU94"/>
<dbReference type="Pfam" id="PF14192">
    <property type="entry name" value="DUF4314"/>
    <property type="match status" value="1"/>
</dbReference>
<sequence>MRIPTHEKVERLRERYPKGTRVVLNTPFDDPYAEQTAGDRATVELVDDLGQLVCRWDCGSSLSLIPGEDDFRKLTEEELKEEQNEQTQDDMNLSM</sequence>
<keyword evidence="3" id="KW-1185">Reference proteome</keyword>
<dbReference type="InterPro" id="IPR025463">
    <property type="entry name" value="DUF4314"/>
</dbReference>
<evidence type="ECO:0000259" key="1">
    <source>
        <dbReference type="Pfam" id="PF14192"/>
    </source>
</evidence>
<reference evidence="2" key="1">
    <citation type="submission" date="2020-08" db="EMBL/GenBank/DDBJ databases">
        <title>Genome public.</title>
        <authorList>
            <person name="Liu C."/>
            <person name="Sun Q."/>
        </authorList>
    </citation>
    <scope>NUCLEOTIDE SEQUENCE</scope>
    <source>
        <strain evidence="2">NSJ-50</strain>
    </source>
</reference>
<feature type="domain" description="DUF4314" evidence="1">
    <location>
        <begin position="6"/>
        <end position="74"/>
    </location>
</feature>
<accession>A0A926IU94</accession>
<dbReference type="RefSeq" id="WP_262432700.1">
    <property type="nucleotide sequence ID" value="NZ_JACRTE010000029.1"/>
</dbReference>
<dbReference type="EMBL" id="JACRTE010000029">
    <property type="protein sequence ID" value="MBC8597420.1"/>
    <property type="molecule type" value="Genomic_DNA"/>
</dbReference>
<gene>
    <name evidence="2" type="ORF">H8706_11180</name>
</gene>
<organism evidence="2 3">
    <name type="scientific">Qingrenia yutianensis</name>
    <dbReference type="NCBI Taxonomy" id="2763676"/>
    <lineage>
        <taxon>Bacteria</taxon>
        <taxon>Bacillati</taxon>
        <taxon>Bacillota</taxon>
        <taxon>Clostridia</taxon>
        <taxon>Eubacteriales</taxon>
        <taxon>Oscillospiraceae</taxon>
        <taxon>Qingrenia</taxon>
    </lineage>
</organism>
<protein>
    <submittedName>
        <fullName evidence="2">DUF4314 domain-containing protein</fullName>
    </submittedName>
</protein>
<proteinExistence type="predicted"/>
<evidence type="ECO:0000313" key="2">
    <source>
        <dbReference type="EMBL" id="MBC8597420.1"/>
    </source>
</evidence>